<dbReference type="Gene3D" id="3.40.190.150">
    <property type="entry name" value="Bordetella uptake gene, domain 1"/>
    <property type="match status" value="1"/>
</dbReference>
<comment type="caution">
    <text evidence="3">The sequence shown here is derived from an EMBL/GenBank/DDBJ whole genome shotgun (WGS) entry which is preliminary data.</text>
</comment>
<dbReference type="InterPro" id="IPR005064">
    <property type="entry name" value="BUG"/>
</dbReference>
<accession>A0A0E3B9J5</accession>
<dbReference type="Gene3D" id="3.40.190.10">
    <property type="entry name" value="Periplasmic binding protein-like II"/>
    <property type="match status" value="1"/>
</dbReference>
<dbReference type="InterPro" id="IPR042100">
    <property type="entry name" value="Bug_dom1"/>
</dbReference>
<dbReference type="PANTHER" id="PTHR42928:SF5">
    <property type="entry name" value="BLR1237 PROTEIN"/>
    <property type="match status" value="1"/>
</dbReference>
<sequence length="324" mass="33574">MKKSSRLWLAAISAIALHGTVQAQTYPGKPIRMVVPYAAGGAADITARVIAKEMAQSLGVPVVVDNRGGANGNIGADAVAKAAPDGYTVLFTASGPIVANHALYAKLPYDPLKDLLPVSQATSYQYALVVATASPIQNLAQLVERAKAAPATATYGSSGIGGGAHLAGAMLARMSGVEMTHVPYKGNAPALADVLGGQLTFTFDTVVTTVPQIAGGKLRALAVSGPARSPLLPRVPTMQELGFKGIAVTQFQGLFVPAKTDAVIVERLHQAVANAVKSPSAARRLQVEGGYELIGSSPQVFAKLVQDEYAAYGKLIRELHIQAD</sequence>
<dbReference type="SUPFAM" id="SSF53850">
    <property type="entry name" value="Periplasmic binding protein-like II"/>
    <property type="match status" value="1"/>
</dbReference>
<evidence type="ECO:0000313" key="4">
    <source>
        <dbReference type="Proteomes" id="UP000029567"/>
    </source>
</evidence>
<dbReference type="RefSeq" id="WP_034383253.1">
    <property type="nucleotide sequence ID" value="NZ_AWTN01000138.1"/>
</dbReference>
<keyword evidence="2" id="KW-0732">Signal</keyword>
<reference evidence="3 4" key="1">
    <citation type="submission" date="2013-09" db="EMBL/GenBank/DDBJ databases">
        <title>High correlation between genotypes and phenotypes of environmental bacteria Comamonas testosteroni strains.</title>
        <authorList>
            <person name="Liu L."/>
            <person name="Zhu W."/>
            <person name="Xia X."/>
            <person name="Xu B."/>
            <person name="Luo M."/>
            <person name="Wang G."/>
        </authorList>
    </citation>
    <scope>NUCLEOTIDE SEQUENCE [LARGE SCALE GENOMIC DNA]</scope>
    <source>
        <strain evidence="3 4">JL14</strain>
    </source>
</reference>
<feature type="chain" id="PRO_5002409150" evidence="2">
    <location>
        <begin position="24"/>
        <end position="324"/>
    </location>
</feature>
<proteinExistence type="inferred from homology"/>
<dbReference type="AlphaFoldDB" id="A0A0E3B9J5"/>
<protein>
    <submittedName>
        <fullName evidence="3">ABC transporter substrate-binding protein</fullName>
    </submittedName>
</protein>
<gene>
    <name evidence="3" type="ORF">P245_25085</name>
</gene>
<organism evidence="3 4">
    <name type="scientific">Comamonas thiooxydans</name>
    <dbReference type="NCBI Taxonomy" id="363952"/>
    <lineage>
        <taxon>Bacteria</taxon>
        <taxon>Pseudomonadati</taxon>
        <taxon>Pseudomonadota</taxon>
        <taxon>Betaproteobacteria</taxon>
        <taxon>Burkholderiales</taxon>
        <taxon>Comamonadaceae</taxon>
        <taxon>Comamonas</taxon>
    </lineage>
</organism>
<dbReference type="Proteomes" id="UP000029567">
    <property type="component" value="Unassembled WGS sequence"/>
</dbReference>
<dbReference type="PANTHER" id="PTHR42928">
    <property type="entry name" value="TRICARBOXYLATE-BINDING PROTEIN"/>
    <property type="match status" value="1"/>
</dbReference>
<dbReference type="EMBL" id="AWTN01000138">
    <property type="protein sequence ID" value="KGG83656.1"/>
    <property type="molecule type" value="Genomic_DNA"/>
</dbReference>
<evidence type="ECO:0000313" key="3">
    <source>
        <dbReference type="EMBL" id="KGG83656.1"/>
    </source>
</evidence>
<evidence type="ECO:0000256" key="2">
    <source>
        <dbReference type="SAM" id="SignalP"/>
    </source>
</evidence>
<comment type="similarity">
    <text evidence="1">Belongs to the UPF0065 (bug) family.</text>
</comment>
<dbReference type="CDD" id="cd07012">
    <property type="entry name" value="PBP2_Bug_TTT"/>
    <property type="match status" value="1"/>
</dbReference>
<evidence type="ECO:0000256" key="1">
    <source>
        <dbReference type="ARBA" id="ARBA00006987"/>
    </source>
</evidence>
<feature type="signal peptide" evidence="2">
    <location>
        <begin position="1"/>
        <end position="23"/>
    </location>
</feature>
<dbReference type="Pfam" id="PF03401">
    <property type="entry name" value="TctC"/>
    <property type="match status" value="1"/>
</dbReference>
<dbReference type="PIRSF" id="PIRSF017082">
    <property type="entry name" value="YflP"/>
    <property type="match status" value="1"/>
</dbReference>
<name>A0A0E3B9J5_9BURK</name>